<dbReference type="AlphaFoldDB" id="A0A6A6ZXG5"/>
<sequence>MAKSIRGHKHQAQGALDSEQHSTADFKLKSGSKNIEGCGFLKLPGELRNWIYDIILAQTSKDRIWVSHKPRKLRAQAQLLRPWNSACPHIGLAQVCRVSRNEFWPLYFDHLQYLMDVNDLDTFADTFNLSDIQISVGAIVEALKQVPLPAGGVNVFPLIKYMLPPEGKIELTRTSKKHWDNIDLVVRLHRYFSGGGGPFAEWSYAHQVTEVTLQHRLVSMGKLQAEICYATVVSIRVEPELDASRSAMKLDEVGTMFITATGLHGRYQIIVEGSCGIQTRTWLID</sequence>
<accession>A0A6A6ZXG5</accession>
<dbReference type="Proteomes" id="UP000799424">
    <property type="component" value="Unassembled WGS sequence"/>
</dbReference>
<evidence type="ECO:0008006" key="3">
    <source>
        <dbReference type="Google" id="ProtNLM"/>
    </source>
</evidence>
<evidence type="ECO:0000313" key="1">
    <source>
        <dbReference type="EMBL" id="KAF2825025.1"/>
    </source>
</evidence>
<reference evidence="1" key="1">
    <citation type="journal article" date="2020" name="Stud. Mycol.">
        <title>101 Dothideomycetes genomes: a test case for predicting lifestyles and emergence of pathogens.</title>
        <authorList>
            <person name="Haridas S."/>
            <person name="Albert R."/>
            <person name="Binder M."/>
            <person name="Bloem J."/>
            <person name="Labutti K."/>
            <person name="Salamov A."/>
            <person name="Andreopoulos B."/>
            <person name="Baker S."/>
            <person name="Barry K."/>
            <person name="Bills G."/>
            <person name="Bluhm B."/>
            <person name="Cannon C."/>
            <person name="Castanera R."/>
            <person name="Culley D."/>
            <person name="Daum C."/>
            <person name="Ezra D."/>
            <person name="Gonzalez J."/>
            <person name="Henrissat B."/>
            <person name="Kuo A."/>
            <person name="Liang C."/>
            <person name="Lipzen A."/>
            <person name="Lutzoni F."/>
            <person name="Magnuson J."/>
            <person name="Mondo S."/>
            <person name="Nolan M."/>
            <person name="Ohm R."/>
            <person name="Pangilinan J."/>
            <person name="Park H.-J."/>
            <person name="Ramirez L."/>
            <person name="Alfaro M."/>
            <person name="Sun H."/>
            <person name="Tritt A."/>
            <person name="Yoshinaga Y."/>
            <person name="Zwiers L.-H."/>
            <person name="Turgeon B."/>
            <person name="Goodwin S."/>
            <person name="Spatafora J."/>
            <person name="Crous P."/>
            <person name="Grigoriev I."/>
        </authorList>
    </citation>
    <scope>NUCLEOTIDE SEQUENCE</scope>
    <source>
        <strain evidence="1">CBS 113818</strain>
    </source>
</reference>
<protein>
    <recommendedName>
        <fullName evidence="3">F-box domain-containing protein</fullName>
    </recommendedName>
</protein>
<proteinExistence type="predicted"/>
<evidence type="ECO:0000313" key="2">
    <source>
        <dbReference type="Proteomes" id="UP000799424"/>
    </source>
</evidence>
<organism evidence="1 2">
    <name type="scientific">Ophiobolus disseminans</name>
    <dbReference type="NCBI Taxonomy" id="1469910"/>
    <lineage>
        <taxon>Eukaryota</taxon>
        <taxon>Fungi</taxon>
        <taxon>Dikarya</taxon>
        <taxon>Ascomycota</taxon>
        <taxon>Pezizomycotina</taxon>
        <taxon>Dothideomycetes</taxon>
        <taxon>Pleosporomycetidae</taxon>
        <taxon>Pleosporales</taxon>
        <taxon>Pleosporineae</taxon>
        <taxon>Phaeosphaeriaceae</taxon>
        <taxon>Ophiobolus</taxon>
    </lineage>
</organism>
<name>A0A6A6ZXG5_9PLEO</name>
<dbReference type="OrthoDB" id="3777352at2759"/>
<gene>
    <name evidence="1" type="ORF">CC86DRAFT_468276</name>
</gene>
<dbReference type="EMBL" id="MU006229">
    <property type="protein sequence ID" value="KAF2825025.1"/>
    <property type="molecule type" value="Genomic_DNA"/>
</dbReference>
<keyword evidence="2" id="KW-1185">Reference proteome</keyword>